<dbReference type="EMBL" id="JBHTHR010000311">
    <property type="protein sequence ID" value="MFD0801848.1"/>
    <property type="molecule type" value="Genomic_DNA"/>
</dbReference>
<proteinExistence type="predicted"/>
<evidence type="ECO:0000313" key="4">
    <source>
        <dbReference type="Proteomes" id="UP001596956"/>
    </source>
</evidence>
<dbReference type="Proteomes" id="UP001596956">
    <property type="component" value="Unassembled WGS sequence"/>
</dbReference>
<feature type="transmembrane region" description="Helical" evidence="2">
    <location>
        <begin position="207"/>
        <end position="228"/>
    </location>
</feature>
<feature type="region of interest" description="Disordered" evidence="1">
    <location>
        <begin position="72"/>
        <end position="105"/>
    </location>
</feature>
<gene>
    <name evidence="3" type="ORF">ACFQZU_11045</name>
</gene>
<evidence type="ECO:0000256" key="1">
    <source>
        <dbReference type="SAM" id="MobiDB-lite"/>
    </source>
</evidence>
<reference evidence="4" key="1">
    <citation type="journal article" date="2019" name="Int. J. Syst. Evol. Microbiol.">
        <title>The Global Catalogue of Microorganisms (GCM) 10K type strain sequencing project: providing services to taxonomists for standard genome sequencing and annotation.</title>
        <authorList>
            <consortium name="The Broad Institute Genomics Platform"/>
            <consortium name="The Broad Institute Genome Sequencing Center for Infectious Disease"/>
            <person name="Wu L."/>
            <person name="Ma J."/>
        </authorList>
    </citation>
    <scope>NUCLEOTIDE SEQUENCE [LARGE SCALE GENOMIC DNA]</scope>
    <source>
        <strain evidence="4">CCUG 63369</strain>
    </source>
</reference>
<evidence type="ECO:0000313" key="3">
    <source>
        <dbReference type="EMBL" id="MFD0801848.1"/>
    </source>
</evidence>
<evidence type="ECO:0008006" key="5">
    <source>
        <dbReference type="Google" id="ProtNLM"/>
    </source>
</evidence>
<keyword evidence="2" id="KW-1133">Transmembrane helix</keyword>
<name>A0ABW3BF71_9ACTN</name>
<accession>A0ABW3BF71</accession>
<feature type="compositionally biased region" description="Polar residues" evidence="1">
    <location>
        <begin position="80"/>
        <end position="105"/>
    </location>
</feature>
<evidence type="ECO:0000256" key="2">
    <source>
        <dbReference type="SAM" id="Phobius"/>
    </source>
</evidence>
<keyword evidence="2" id="KW-0472">Membrane</keyword>
<keyword evidence="4" id="KW-1185">Reference proteome</keyword>
<keyword evidence="2" id="KW-0812">Transmembrane</keyword>
<protein>
    <recommendedName>
        <fullName evidence="5">CHRD domain-containing protein</fullName>
    </recommendedName>
</protein>
<organism evidence="3 4">
    <name type="scientific">Streptomonospora algeriensis</name>
    <dbReference type="NCBI Taxonomy" id="995084"/>
    <lineage>
        <taxon>Bacteria</taxon>
        <taxon>Bacillati</taxon>
        <taxon>Actinomycetota</taxon>
        <taxon>Actinomycetes</taxon>
        <taxon>Streptosporangiales</taxon>
        <taxon>Nocardiopsidaceae</taxon>
        <taxon>Streptomonospora</taxon>
    </lineage>
</organism>
<comment type="caution">
    <text evidence="3">The sequence shown here is derived from an EMBL/GenBank/DDBJ whole genome shotgun (WGS) entry which is preliminary data.</text>
</comment>
<sequence>MYAPASAAMAQDSMTLHADLMQLNDTGATGTAEVTVSGTEVTVDIETQGLLAGQPHAQHFHIGGTNTCPDMSAAGDDGRLTTTEGAPSYGPIQTSLTTEGDTSPDSGLAVDRMPAAGDDGSVSYSRTFEVPEDVASSVRAGEAVIVQHGLDYNGNGEYDLDGGGSSELDESLPAEATDPATCGRLMAAPEGGMAAGAGGAAGTDTDMALLAAGTGLVAVAGTVTALGLRRRQNR</sequence>